<dbReference type="Pfam" id="PF13377">
    <property type="entry name" value="Peripla_BP_3"/>
    <property type="match status" value="1"/>
</dbReference>
<dbReference type="AlphaFoldDB" id="A0A934RGD4"/>
<reference evidence="5" key="1">
    <citation type="submission" date="2021-01" db="EMBL/GenBank/DDBJ databases">
        <title>Modified the classification status of verrucomicrobia.</title>
        <authorList>
            <person name="Feng X."/>
        </authorList>
    </citation>
    <scope>NUCLEOTIDE SEQUENCE</scope>
    <source>
        <strain evidence="5">KCTC 22201</strain>
    </source>
</reference>
<name>A0A934RGD4_9BACT</name>
<evidence type="ECO:0000313" key="6">
    <source>
        <dbReference type="Proteomes" id="UP000658278"/>
    </source>
</evidence>
<keyword evidence="1" id="KW-0805">Transcription regulation</keyword>
<dbReference type="GO" id="GO:0003677">
    <property type="term" value="F:DNA binding"/>
    <property type="evidence" value="ECO:0007669"/>
    <property type="project" value="UniProtKB-KW"/>
</dbReference>
<dbReference type="EMBL" id="JAENII010000034">
    <property type="protein sequence ID" value="MBK1829063.1"/>
    <property type="molecule type" value="Genomic_DNA"/>
</dbReference>
<keyword evidence="3" id="KW-0804">Transcription</keyword>
<keyword evidence="6" id="KW-1185">Reference proteome</keyword>
<sequence>MSYDELDQEISTNHVRAVVAFEALECWSKQLNEIDLPVYRLAGAPITPKLGESGWGLSIEQVVSSILGHLDERGHRRILTPILRSNLRESIVAAYAASDVGVSFGEAEMVPLFPLDDEQRFQAFWERSLTRFQPTAVVCIYTPILFSLYGFCHIAGLRIPSHLSVVTIEHHHLIRFLMPRIAAPRVRGEDLRDVVNARLKLFDKWLRDELRPQGYKLMGRAFDWGESIRDIR</sequence>
<evidence type="ECO:0000259" key="4">
    <source>
        <dbReference type="Pfam" id="PF13377"/>
    </source>
</evidence>
<comment type="caution">
    <text evidence="5">The sequence shown here is derived from an EMBL/GenBank/DDBJ whole genome shotgun (WGS) entry which is preliminary data.</text>
</comment>
<dbReference type="Proteomes" id="UP000658278">
    <property type="component" value="Unassembled WGS sequence"/>
</dbReference>
<evidence type="ECO:0000313" key="5">
    <source>
        <dbReference type="EMBL" id="MBK1829063.1"/>
    </source>
</evidence>
<keyword evidence="2 5" id="KW-0238">DNA-binding</keyword>
<evidence type="ECO:0000256" key="2">
    <source>
        <dbReference type="ARBA" id="ARBA00023125"/>
    </source>
</evidence>
<dbReference type="InterPro" id="IPR046335">
    <property type="entry name" value="LacI/GalR-like_sensor"/>
</dbReference>
<evidence type="ECO:0000256" key="1">
    <source>
        <dbReference type="ARBA" id="ARBA00023015"/>
    </source>
</evidence>
<proteinExistence type="predicted"/>
<feature type="domain" description="Transcriptional regulator LacI/GalR-like sensor" evidence="4">
    <location>
        <begin position="68"/>
        <end position="182"/>
    </location>
</feature>
<organism evidence="5 6">
    <name type="scientific">Haloferula rosea</name>
    <dbReference type="NCBI Taxonomy" id="490093"/>
    <lineage>
        <taxon>Bacteria</taxon>
        <taxon>Pseudomonadati</taxon>
        <taxon>Verrucomicrobiota</taxon>
        <taxon>Verrucomicrobiia</taxon>
        <taxon>Verrucomicrobiales</taxon>
        <taxon>Verrucomicrobiaceae</taxon>
        <taxon>Haloferula</taxon>
    </lineage>
</organism>
<dbReference type="InterPro" id="IPR028082">
    <property type="entry name" value="Peripla_BP_I"/>
</dbReference>
<dbReference type="RefSeq" id="WP_200283580.1">
    <property type="nucleotide sequence ID" value="NZ_JAENII010000034.1"/>
</dbReference>
<gene>
    <name evidence="5" type="ORF">JIN81_18675</name>
</gene>
<protein>
    <submittedName>
        <fullName evidence="5">LacI family DNA-binding transcriptional regulator</fullName>
    </submittedName>
</protein>
<dbReference type="Gene3D" id="3.40.50.2300">
    <property type="match status" value="2"/>
</dbReference>
<dbReference type="SUPFAM" id="SSF53822">
    <property type="entry name" value="Periplasmic binding protein-like I"/>
    <property type="match status" value="1"/>
</dbReference>
<accession>A0A934RGD4</accession>
<evidence type="ECO:0000256" key="3">
    <source>
        <dbReference type="ARBA" id="ARBA00023163"/>
    </source>
</evidence>